<keyword evidence="1" id="KW-0812">Transmembrane</keyword>
<feature type="transmembrane region" description="Helical" evidence="1">
    <location>
        <begin position="43"/>
        <end position="64"/>
    </location>
</feature>
<dbReference type="AlphaFoldDB" id="A0A9P6AHL5"/>
<dbReference type="Proteomes" id="UP000886523">
    <property type="component" value="Unassembled WGS sequence"/>
</dbReference>
<evidence type="ECO:0000313" key="4">
    <source>
        <dbReference type="Proteomes" id="UP000886523"/>
    </source>
</evidence>
<keyword evidence="4" id="KW-1185">Reference proteome</keyword>
<keyword evidence="1" id="KW-1133">Transmembrane helix</keyword>
<feature type="transmembrane region" description="Helical" evidence="1">
    <location>
        <begin position="76"/>
        <end position="99"/>
    </location>
</feature>
<dbReference type="EMBL" id="MU129150">
    <property type="protein sequence ID" value="KAF9505484.1"/>
    <property type="molecule type" value="Genomic_DNA"/>
</dbReference>
<name>A0A9P6AHL5_9AGAM</name>
<dbReference type="OrthoDB" id="3231781at2759"/>
<dbReference type="EMBL" id="MU129278">
    <property type="protein sequence ID" value="KAF9503991.1"/>
    <property type="molecule type" value="Genomic_DNA"/>
</dbReference>
<keyword evidence="1" id="KW-0472">Membrane</keyword>
<comment type="caution">
    <text evidence="3">The sequence shown here is derived from an EMBL/GenBank/DDBJ whole genome shotgun (WGS) entry which is preliminary data.</text>
</comment>
<sequence>MELETNHAPETLAALLDNNLGALTTQCHYYALRFKQDPTWLKCMVMALWIINGMHQIAVSIVIVQYCVHHYGDVEYFFLMLEPLLGFIVQMYFTCRLYYH</sequence>
<evidence type="ECO:0000256" key="1">
    <source>
        <dbReference type="SAM" id="Phobius"/>
    </source>
</evidence>
<proteinExistence type="predicted"/>
<evidence type="ECO:0000313" key="3">
    <source>
        <dbReference type="EMBL" id="KAF9505484.1"/>
    </source>
</evidence>
<protein>
    <submittedName>
        <fullName evidence="3">Uncharacterized protein</fullName>
    </submittedName>
</protein>
<organism evidence="3 4">
    <name type="scientific">Hydnum rufescens UP504</name>
    <dbReference type="NCBI Taxonomy" id="1448309"/>
    <lineage>
        <taxon>Eukaryota</taxon>
        <taxon>Fungi</taxon>
        <taxon>Dikarya</taxon>
        <taxon>Basidiomycota</taxon>
        <taxon>Agaricomycotina</taxon>
        <taxon>Agaricomycetes</taxon>
        <taxon>Cantharellales</taxon>
        <taxon>Hydnaceae</taxon>
        <taxon>Hydnum</taxon>
    </lineage>
</organism>
<reference evidence="3" key="1">
    <citation type="journal article" date="2020" name="Nat. Commun.">
        <title>Large-scale genome sequencing of mycorrhizal fungi provides insights into the early evolution of symbiotic traits.</title>
        <authorList>
            <person name="Miyauchi S."/>
            <person name="Kiss E."/>
            <person name="Kuo A."/>
            <person name="Drula E."/>
            <person name="Kohler A."/>
            <person name="Sanchez-Garcia M."/>
            <person name="Morin E."/>
            <person name="Andreopoulos B."/>
            <person name="Barry K.W."/>
            <person name="Bonito G."/>
            <person name="Buee M."/>
            <person name="Carver A."/>
            <person name="Chen C."/>
            <person name="Cichocki N."/>
            <person name="Clum A."/>
            <person name="Culley D."/>
            <person name="Crous P.W."/>
            <person name="Fauchery L."/>
            <person name="Girlanda M."/>
            <person name="Hayes R.D."/>
            <person name="Keri Z."/>
            <person name="LaButti K."/>
            <person name="Lipzen A."/>
            <person name="Lombard V."/>
            <person name="Magnuson J."/>
            <person name="Maillard F."/>
            <person name="Murat C."/>
            <person name="Nolan M."/>
            <person name="Ohm R.A."/>
            <person name="Pangilinan J."/>
            <person name="Pereira M.F."/>
            <person name="Perotto S."/>
            <person name="Peter M."/>
            <person name="Pfister S."/>
            <person name="Riley R."/>
            <person name="Sitrit Y."/>
            <person name="Stielow J.B."/>
            <person name="Szollosi G."/>
            <person name="Zifcakova L."/>
            <person name="Stursova M."/>
            <person name="Spatafora J.W."/>
            <person name="Tedersoo L."/>
            <person name="Vaario L.M."/>
            <person name="Yamada A."/>
            <person name="Yan M."/>
            <person name="Wang P."/>
            <person name="Xu J."/>
            <person name="Bruns T."/>
            <person name="Baldrian P."/>
            <person name="Vilgalys R."/>
            <person name="Dunand C."/>
            <person name="Henrissat B."/>
            <person name="Grigoriev I.V."/>
            <person name="Hibbett D."/>
            <person name="Nagy L.G."/>
            <person name="Martin F.M."/>
        </authorList>
    </citation>
    <scope>NUCLEOTIDE SEQUENCE</scope>
    <source>
        <strain evidence="3">UP504</strain>
    </source>
</reference>
<accession>A0A9P6AHL5</accession>
<gene>
    <name evidence="3" type="ORF">BS47DRAFT_1353902</name>
    <name evidence="2" type="ORF">BS47DRAFT_1355620</name>
</gene>
<evidence type="ECO:0000313" key="2">
    <source>
        <dbReference type="EMBL" id="KAF9503991.1"/>
    </source>
</evidence>